<organism evidence="2 3">
    <name type="scientific">Coprococcus comes</name>
    <dbReference type="NCBI Taxonomy" id="410072"/>
    <lineage>
        <taxon>Bacteria</taxon>
        <taxon>Bacillati</taxon>
        <taxon>Bacillota</taxon>
        <taxon>Clostridia</taxon>
        <taxon>Lachnospirales</taxon>
        <taxon>Lachnospiraceae</taxon>
        <taxon>Coprococcus</taxon>
    </lineage>
</organism>
<comment type="caution">
    <text evidence="2">The sequence shown here is derived from an EMBL/GenBank/DDBJ whole genome shotgun (WGS) entry which is preliminary data.</text>
</comment>
<dbReference type="AlphaFoldDB" id="A0A849XPB9"/>
<protein>
    <submittedName>
        <fullName evidence="2">Uncharacterized protein</fullName>
    </submittedName>
</protein>
<keyword evidence="1" id="KW-1133">Transmembrane helix</keyword>
<evidence type="ECO:0000313" key="3">
    <source>
        <dbReference type="Proteomes" id="UP000554488"/>
    </source>
</evidence>
<keyword evidence="1" id="KW-0472">Membrane</keyword>
<accession>A0A849XPB9</accession>
<dbReference type="EMBL" id="JABWDC010000020">
    <property type="protein sequence ID" value="NUN86357.1"/>
    <property type="molecule type" value="Genomic_DNA"/>
</dbReference>
<evidence type="ECO:0000313" key="2">
    <source>
        <dbReference type="EMBL" id="NUN86357.1"/>
    </source>
</evidence>
<proteinExistence type="predicted"/>
<keyword evidence="1" id="KW-0812">Transmembrane</keyword>
<evidence type="ECO:0000256" key="1">
    <source>
        <dbReference type="SAM" id="Phobius"/>
    </source>
</evidence>
<feature type="transmembrane region" description="Helical" evidence="1">
    <location>
        <begin position="6"/>
        <end position="26"/>
    </location>
</feature>
<reference evidence="2 3" key="2">
    <citation type="submission" date="2020-07" db="EMBL/GenBank/DDBJ databases">
        <title>Bacterial metabolism rescues the inhibition of intestinal drug absorption by food and drug additives.</title>
        <authorList>
            <person name="Zou L."/>
            <person name="Spanogiannopoulos P."/>
            <person name="Chien H.-C."/>
            <person name="Pieper L.M."/>
            <person name="Cai W."/>
            <person name="Khuri N."/>
            <person name="Pottel J."/>
            <person name="Vora B."/>
            <person name="Ni Z."/>
            <person name="Tsakalozou E."/>
            <person name="Zhang W."/>
            <person name="Shoichet B.K."/>
            <person name="Giacomini K.M."/>
            <person name="Turnbaugh P.J."/>
        </authorList>
    </citation>
    <scope>NUCLEOTIDE SEQUENCE [LARGE SCALE GENOMIC DNA]</scope>
    <source>
        <strain evidence="2 3">F22</strain>
    </source>
</reference>
<dbReference type="Proteomes" id="UP000554488">
    <property type="component" value="Unassembled WGS sequence"/>
</dbReference>
<feature type="transmembrane region" description="Helical" evidence="1">
    <location>
        <begin position="38"/>
        <end position="58"/>
    </location>
</feature>
<name>A0A849XPB9_9FIRM</name>
<sequence>MGIIGLVAILGAVTYLGAAGTAIMYALGANDSPKKRRLAFGILGMVMVCGFVCAVIYLQKNGWGF</sequence>
<dbReference type="RefSeq" id="WP_175305632.1">
    <property type="nucleotide sequence ID" value="NZ_JABWDC010000020.1"/>
</dbReference>
<reference evidence="2 3" key="1">
    <citation type="submission" date="2020-04" db="EMBL/GenBank/DDBJ databases">
        <authorList>
            <person name="Pieper L."/>
        </authorList>
    </citation>
    <scope>NUCLEOTIDE SEQUENCE [LARGE SCALE GENOMIC DNA]</scope>
    <source>
        <strain evidence="2 3">F22</strain>
    </source>
</reference>
<gene>
    <name evidence="2" type="ORF">HUU93_07025</name>
</gene>